<dbReference type="Gene3D" id="3.40.50.880">
    <property type="match status" value="1"/>
</dbReference>
<dbReference type="InterPro" id="IPR029062">
    <property type="entry name" value="Class_I_gatase-like"/>
</dbReference>
<evidence type="ECO:0000313" key="3">
    <source>
        <dbReference type="Proteomes" id="UP000292003"/>
    </source>
</evidence>
<organism evidence="2 3">
    <name type="scientific">Amycolatopsis suaedae</name>
    <dbReference type="NCBI Taxonomy" id="2510978"/>
    <lineage>
        <taxon>Bacteria</taxon>
        <taxon>Bacillati</taxon>
        <taxon>Actinomycetota</taxon>
        <taxon>Actinomycetes</taxon>
        <taxon>Pseudonocardiales</taxon>
        <taxon>Pseudonocardiaceae</taxon>
        <taxon>Amycolatopsis</taxon>
    </lineage>
</organism>
<dbReference type="RefSeq" id="WP_130479885.1">
    <property type="nucleotide sequence ID" value="NZ_SFCC01000027.1"/>
</dbReference>
<dbReference type="PANTHER" id="PTHR42695">
    <property type="entry name" value="GLUTAMINE AMIDOTRANSFERASE YLR126C-RELATED"/>
    <property type="match status" value="1"/>
</dbReference>
<dbReference type="PROSITE" id="PS51273">
    <property type="entry name" value="GATASE_TYPE_1"/>
    <property type="match status" value="1"/>
</dbReference>
<dbReference type="SUPFAM" id="SSF52317">
    <property type="entry name" value="Class I glutamine amidotransferase-like"/>
    <property type="match status" value="1"/>
</dbReference>
<dbReference type="InterPro" id="IPR044992">
    <property type="entry name" value="ChyE-like"/>
</dbReference>
<keyword evidence="3" id="KW-1185">Reference proteome</keyword>
<keyword evidence="2" id="KW-0808">Transferase</keyword>
<protein>
    <submittedName>
        <fullName evidence="2">Type 1 glutamine amidotransferase</fullName>
    </submittedName>
</protein>
<accession>A0A4V2EKU4</accession>
<keyword evidence="2" id="KW-0315">Glutamine amidotransferase</keyword>
<dbReference type="PANTHER" id="PTHR42695:SF5">
    <property type="entry name" value="GLUTAMINE AMIDOTRANSFERASE YLR126C-RELATED"/>
    <property type="match status" value="1"/>
</dbReference>
<dbReference type="Proteomes" id="UP000292003">
    <property type="component" value="Unassembled WGS sequence"/>
</dbReference>
<sequence length="251" mass="26595">MSATRLLVIQPDVTDPVGPLGDWLVGAGAELDIRLPPSDDLPGSLDGYAGLVCLGGGMDAEDDGNHPWLRDVRRLLAVATTASLPTLGICLGAQLLAVATGGDVARGDSGPEVGGSLVSKKDVAWTDPLFADLPLVPDVMHFHQDSITRLPPGAELLASAPLYPNQAFRLNRCVYGVQFHIETTTEVVQRWAAEEPALAEFARPGALDSDTLTKVHADMAETWQPFAARFVQLAAGKITPPPDPRRSLPLA</sequence>
<gene>
    <name evidence="2" type="ORF">EWH70_34920</name>
</gene>
<dbReference type="GO" id="GO:0005829">
    <property type="term" value="C:cytosol"/>
    <property type="evidence" value="ECO:0007669"/>
    <property type="project" value="TreeGrafter"/>
</dbReference>
<dbReference type="AlphaFoldDB" id="A0A4V2EKU4"/>
<comment type="caution">
    <text evidence="2">The sequence shown here is derived from an EMBL/GenBank/DDBJ whole genome shotgun (WGS) entry which is preliminary data.</text>
</comment>
<dbReference type="GO" id="GO:0016740">
    <property type="term" value="F:transferase activity"/>
    <property type="evidence" value="ECO:0007669"/>
    <property type="project" value="UniProtKB-KW"/>
</dbReference>
<name>A0A4V2EKU4_9PSEU</name>
<feature type="domain" description="Glutamine amidotransferase" evidence="1">
    <location>
        <begin position="49"/>
        <end position="185"/>
    </location>
</feature>
<evidence type="ECO:0000313" key="2">
    <source>
        <dbReference type="EMBL" id="RZQ59275.1"/>
    </source>
</evidence>
<dbReference type="OrthoDB" id="5196541at2"/>
<dbReference type="CDD" id="cd01741">
    <property type="entry name" value="GATase1_1"/>
    <property type="match status" value="1"/>
</dbReference>
<dbReference type="InterPro" id="IPR017926">
    <property type="entry name" value="GATASE"/>
</dbReference>
<reference evidence="2 3" key="1">
    <citation type="submission" date="2019-02" db="EMBL/GenBank/DDBJ databases">
        <title>Draft genome sequence of Amycolatopsis sp. 8-3EHSu isolated from roots of Suaeda maritima.</title>
        <authorList>
            <person name="Duangmal K."/>
            <person name="Chantavorakit T."/>
        </authorList>
    </citation>
    <scope>NUCLEOTIDE SEQUENCE [LARGE SCALE GENOMIC DNA]</scope>
    <source>
        <strain evidence="2 3">8-3EHSu</strain>
    </source>
</reference>
<dbReference type="EMBL" id="SFCC01000027">
    <property type="protein sequence ID" value="RZQ59275.1"/>
    <property type="molecule type" value="Genomic_DNA"/>
</dbReference>
<proteinExistence type="predicted"/>
<evidence type="ECO:0000259" key="1">
    <source>
        <dbReference type="Pfam" id="PF00117"/>
    </source>
</evidence>
<dbReference type="Pfam" id="PF00117">
    <property type="entry name" value="GATase"/>
    <property type="match status" value="1"/>
</dbReference>